<evidence type="ECO:0000313" key="13">
    <source>
        <dbReference type="EMBL" id="RDS82515.1"/>
    </source>
</evidence>
<comment type="caution">
    <text evidence="13">The sequence shown here is derived from an EMBL/GenBank/DDBJ whole genome shotgun (WGS) entry which is preliminary data.</text>
</comment>
<dbReference type="AlphaFoldDB" id="A0A370X2S6"/>
<evidence type="ECO:0000313" key="14">
    <source>
        <dbReference type="Proteomes" id="UP000255334"/>
    </source>
</evidence>
<organism evidence="13 14">
    <name type="scientific">Dyella psychrodurans</name>
    <dbReference type="NCBI Taxonomy" id="1927960"/>
    <lineage>
        <taxon>Bacteria</taxon>
        <taxon>Pseudomonadati</taxon>
        <taxon>Pseudomonadota</taxon>
        <taxon>Gammaproteobacteria</taxon>
        <taxon>Lysobacterales</taxon>
        <taxon>Rhodanobacteraceae</taxon>
        <taxon>Dyella</taxon>
    </lineage>
</organism>
<keyword evidence="6" id="KW-1003">Cell membrane</keyword>
<evidence type="ECO:0000256" key="1">
    <source>
        <dbReference type="ARBA" id="ARBA00002265"/>
    </source>
</evidence>
<dbReference type="GO" id="GO:0043190">
    <property type="term" value="C:ATP-binding cassette (ABC) transporter complex"/>
    <property type="evidence" value="ECO:0007669"/>
    <property type="project" value="InterPro"/>
</dbReference>
<gene>
    <name evidence="13" type="primary">lptF</name>
    <name evidence="13" type="ORF">DWU99_13985</name>
</gene>
<name>A0A370X2S6_9GAMM</name>
<evidence type="ECO:0000256" key="4">
    <source>
        <dbReference type="ARBA" id="ARBA00014213"/>
    </source>
</evidence>
<feature type="transmembrane region" description="Helical" evidence="12">
    <location>
        <begin position="12"/>
        <end position="34"/>
    </location>
</feature>
<feature type="transmembrane region" description="Helical" evidence="12">
    <location>
        <begin position="100"/>
        <end position="122"/>
    </location>
</feature>
<proteinExistence type="inferred from homology"/>
<comment type="similarity">
    <text evidence="3">Belongs to the LptF/LptG family.</text>
</comment>
<evidence type="ECO:0000256" key="2">
    <source>
        <dbReference type="ARBA" id="ARBA00004429"/>
    </source>
</evidence>
<sequence length="367" mass="40430">MLSILDRYFLRELGQTVGATVIVLLVIMAGTSFAHVLEQVAKGSFPASVMFQVLGLNMVDTLSSMLPLAGFLGVLQTFGRMYRESEMHVLSSSGMGMAGLLRPMSIVAVVMIVAVSLVSMWLGPLASRTSDSMVAVANRSIIAAGLDAGRFTELPGKGGIILVDYLSRDGQELGNTFIAAERTNHDGSLVMKMATGKHGHLYSNSDSSNRYLALFQGWQYEIPLGADNWRSMKYERNDSALSAIQSDDAQDPIHNLSMIDLIKNDTPDGRAELAWRTLVPMMTLALLMLAMPLSRQTPREPRYGRMLIAVLGFFVYYNLLALCRGQLAKGHWHHAWPMWLLSFLLFALAAAAFRNHYIARKPRKASA</sequence>
<evidence type="ECO:0000256" key="7">
    <source>
        <dbReference type="ARBA" id="ARBA00022519"/>
    </source>
</evidence>
<dbReference type="EMBL" id="QRBF01000005">
    <property type="protein sequence ID" value="RDS82515.1"/>
    <property type="molecule type" value="Genomic_DNA"/>
</dbReference>
<dbReference type="PANTHER" id="PTHR33529:SF7">
    <property type="entry name" value="LIPOPOLYSACCHARIDE EXPORT SYSTEM PERMEASE PROTEIN LPTF"/>
    <property type="match status" value="1"/>
</dbReference>
<evidence type="ECO:0000256" key="10">
    <source>
        <dbReference type="ARBA" id="ARBA00023136"/>
    </source>
</evidence>
<dbReference type="Pfam" id="PF03739">
    <property type="entry name" value="LptF_LptG"/>
    <property type="match status" value="1"/>
</dbReference>
<dbReference type="GO" id="GO:0055085">
    <property type="term" value="P:transmembrane transport"/>
    <property type="evidence" value="ECO:0007669"/>
    <property type="project" value="InterPro"/>
</dbReference>
<feature type="transmembrane region" description="Helical" evidence="12">
    <location>
        <begin position="54"/>
        <end position="79"/>
    </location>
</feature>
<comment type="subunit">
    <text evidence="11">Component of the lipopolysaccharide transport and assembly complex. The LptBFG transporter is composed of two ATP-binding proteins (LptB) and two transmembrane proteins (LptF and LptG).</text>
</comment>
<protein>
    <recommendedName>
        <fullName evidence="4">Lipopolysaccharide export system permease protein LptF</fullName>
    </recommendedName>
</protein>
<keyword evidence="5" id="KW-0813">Transport</keyword>
<keyword evidence="9 12" id="KW-1133">Transmembrane helix</keyword>
<dbReference type="Proteomes" id="UP000255334">
    <property type="component" value="Unassembled WGS sequence"/>
</dbReference>
<dbReference type="InterPro" id="IPR030922">
    <property type="entry name" value="LptF"/>
</dbReference>
<keyword evidence="10 12" id="KW-0472">Membrane</keyword>
<evidence type="ECO:0000256" key="11">
    <source>
        <dbReference type="ARBA" id="ARBA00026081"/>
    </source>
</evidence>
<comment type="function">
    <text evidence="1">Part of the ABC transporter complex LptBFG involved in the translocation of lipopolysaccharide (LPS) from the inner membrane to the outer membrane.</text>
</comment>
<dbReference type="OrthoDB" id="9778062at2"/>
<evidence type="ECO:0000256" key="6">
    <source>
        <dbReference type="ARBA" id="ARBA00022475"/>
    </source>
</evidence>
<comment type="subcellular location">
    <subcellularLocation>
        <location evidence="2">Cell inner membrane</location>
        <topology evidence="2">Multi-pass membrane protein</topology>
    </subcellularLocation>
</comment>
<feature type="transmembrane region" description="Helical" evidence="12">
    <location>
        <begin position="334"/>
        <end position="353"/>
    </location>
</feature>
<reference evidence="13 14" key="1">
    <citation type="submission" date="2018-07" db="EMBL/GenBank/DDBJ databases">
        <title>Dyella monticola sp. nov. and Dyella psychrodurans sp. nov. isolated from monsoon evergreen broad-leaved forest soil of Dinghu Mountain, China.</title>
        <authorList>
            <person name="Gao Z."/>
            <person name="Qiu L."/>
        </authorList>
    </citation>
    <scope>NUCLEOTIDE SEQUENCE [LARGE SCALE GENOMIC DNA]</scope>
    <source>
        <strain evidence="13 14">4MSK11</strain>
    </source>
</reference>
<evidence type="ECO:0000256" key="3">
    <source>
        <dbReference type="ARBA" id="ARBA00007725"/>
    </source>
</evidence>
<dbReference type="InterPro" id="IPR005495">
    <property type="entry name" value="LptG/LptF_permease"/>
</dbReference>
<dbReference type="PANTHER" id="PTHR33529">
    <property type="entry name" value="SLR0882 PROTEIN-RELATED"/>
    <property type="match status" value="1"/>
</dbReference>
<keyword evidence="7" id="KW-0997">Cell inner membrane</keyword>
<evidence type="ECO:0000256" key="5">
    <source>
        <dbReference type="ARBA" id="ARBA00022448"/>
    </source>
</evidence>
<dbReference type="RefSeq" id="WP_115478690.1">
    <property type="nucleotide sequence ID" value="NZ_QRBF01000005.1"/>
</dbReference>
<evidence type="ECO:0000256" key="9">
    <source>
        <dbReference type="ARBA" id="ARBA00022989"/>
    </source>
</evidence>
<accession>A0A370X2S6</accession>
<keyword evidence="14" id="KW-1185">Reference proteome</keyword>
<evidence type="ECO:0000256" key="8">
    <source>
        <dbReference type="ARBA" id="ARBA00022692"/>
    </source>
</evidence>
<evidence type="ECO:0000256" key="12">
    <source>
        <dbReference type="SAM" id="Phobius"/>
    </source>
</evidence>
<dbReference type="GO" id="GO:0015920">
    <property type="term" value="P:lipopolysaccharide transport"/>
    <property type="evidence" value="ECO:0007669"/>
    <property type="project" value="TreeGrafter"/>
</dbReference>
<dbReference type="NCBIfam" id="TIGR04407">
    <property type="entry name" value="LptF_YjgP"/>
    <property type="match status" value="1"/>
</dbReference>
<feature type="transmembrane region" description="Helical" evidence="12">
    <location>
        <begin position="303"/>
        <end position="322"/>
    </location>
</feature>
<keyword evidence="8 12" id="KW-0812">Transmembrane</keyword>